<feature type="non-terminal residue" evidence="1">
    <location>
        <position position="1"/>
    </location>
</feature>
<gene>
    <name evidence="1" type="ORF">SPELUC_LOCUS11915</name>
</gene>
<organism evidence="1 2">
    <name type="scientific">Cetraspora pellucida</name>
    <dbReference type="NCBI Taxonomy" id="1433469"/>
    <lineage>
        <taxon>Eukaryota</taxon>
        <taxon>Fungi</taxon>
        <taxon>Fungi incertae sedis</taxon>
        <taxon>Mucoromycota</taxon>
        <taxon>Glomeromycotina</taxon>
        <taxon>Glomeromycetes</taxon>
        <taxon>Diversisporales</taxon>
        <taxon>Gigasporaceae</taxon>
        <taxon>Cetraspora</taxon>
    </lineage>
</organism>
<dbReference type="Proteomes" id="UP000789366">
    <property type="component" value="Unassembled WGS sequence"/>
</dbReference>
<name>A0ACA9PIU3_9GLOM</name>
<comment type="caution">
    <text evidence="1">The sequence shown here is derived from an EMBL/GenBank/DDBJ whole genome shotgun (WGS) entry which is preliminary data.</text>
</comment>
<evidence type="ECO:0000313" key="2">
    <source>
        <dbReference type="Proteomes" id="UP000789366"/>
    </source>
</evidence>
<keyword evidence="2" id="KW-1185">Reference proteome</keyword>
<dbReference type="EMBL" id="CAJVPW010026531">
    <property type="protein sequence ID" value="CAG8712673.1"/>
    <property type="molecule type" value="Genomic_DNA"/>
</dbReference>
<sequence>FKTGTIQISDTKLKLNLIIIHSKSIEVQTEREHASRNNYSYTGSNEFDSQASSKDNSEVEQESQGPLNPYIMHKISKTEKSKFNYLLLKMTISNG</sequence>
<reference evidence="1" key="1">
    <citation type="submission" date="2021-06" db="EMBL/GenBank/DDBJ databases">
        <authorList>
            <person name="Kallberg Y."/>
            <person name="Tangrot J."/>
            <person name="Rosling A."/>
        </authorList>
    </citation>
    <scope>NUCLEOTIDE SEQUENCE</scope>
    <source>
        <strain evidence="1">28 12/20/2015</strain>
    </source>
</reference>
<proteinExistence type="predicted"/>
<accession>A0ACA9PIU3</accession>
<protein>
    <submittedName>
        <fullName evidence="1">14199_t:CDS:1</fullName>
    </submittedName>
</protein>
<evidence type="ECO:0000313" key="1">
    <source>
        <dbReference type="EMBL" id="CAG8712673.1"/>
    </source>
</evidence>